<dbReference type="GO" id="GO:0140662">
    <property type="term" value="F:ATP-dependent protein folding chaperone"/>
    <property type="evidence" value="ECO:0007669"/>
    <property type="project" value="InterPro"/>
</dbReference>
<gene>
    <name evidence="6" type="ORF">CURHAP_LOCUS20369</name>
</gene>
<keyword evidence="3 5" id="KW-0067">ATP-binding</keyword>
<dbReference type="GO" id="GO:0051082">
    <property type="term" value="F:unfolded protein binding"/>
    <property type="evidence" value="ECO:0007669"/>
    <property type="project" value="InterPro"/>
</dbReference>
<dbReference type="PRINTS" id="PR00304">
    <property type="entry name" value="TCOMPLEXTCP1"/>
</dbReference>
<dbReference type="EMBL" id="CAEKDK010000003">
    <property type="protein sequence ID" value="CAB4273168.1"/>
    <property type="molecule type" value="Genomic_DNA"/>
</dbReference>
<evidence type="ECO:0008006" key="8">
    <source>
        <dbReference type="Google" id="ProtNLM"/>
    </source>
</evidence>
<dbReference type="PROSITE" id="PS00750">
    <property type="entry name" value="TCP1_1"/>
    <property type="match status" value="1"/>
</dbReference>
<dbReference type="SUPFAM" id="SSF48592">
    <property type="entry name" value="GroEL equatorial domain-like"/>
    <property type="match status" value="1"/>
</dbReference>
<accession>A0A6J5UG47</accession>
<evidence type="ECO:0000256" key="2">
    <source>
        <dbReference type="ARBA" id="ARBA00022741"/>
    </source>
</evidence>
<name>A0A6J5UG47_PRUAR</name>
<dbReference type="GO" id="GO:0005524">
    <property type="term" value="F:ATP binding"/>
    <property type="evidence" value="ECO:0007669"/>
    <property type="project" value="UniProtKB-KW"/>
</dbReference>
<dbReference type="Pfam" id="PF00118">
    <property type="entry name" value="Cpn60_TCP1"/>
    <property type="match status" value="1"/>
</dbReference>
<evidence type="ECO:0000313" key="7">
    <source>
        <dbReference type="Proteomes" id="UP000507222"/>
    </source>
</evidence>
<dbReference type="AlphaFoldDB" id="A0A6J5UG47"/>
<evidence type="ECO:0000256" key="1">
    <source>
        <dbReference type="ARBA" id="ARBA00008020"/>
    </source>
</evidence>
<evidence type="ECO:0000256" key="5">
    <source>
        <dbReference type="RuleBase" id="RU004187"/>
    </source>
</evidence>
<organism evidence="6 7">
    <name type="scientific">Prunus armeniaca</name>
    <name type="common">Apricot</name>
    <name type="synonym">Armeniaca vulgaris</name>
    <dbReference type="NCBI Taxonomy" id="36596"/>
    <lineage>
        <taxon>Eukaryota</taxon>
        <taxon>Viridiplantae</taxon>
        <taxon>Streptophyta</taxon>
        <taxon>Embryophyta</taxon>
        <taxon>Tracheophyta</taxon>
        <taxon>Spermatophyta</taxon>
        <taxon>Magnoliopsida</taxon>
        <taxon>eudicotyledons</taxon>
        <taxon>Gunneridae</taxon>
        <taxon>Pentapetalae</taxon>
        <taxon>rosids</taxon>
        <taxon>fabids</taxon>
        <taxon>Rosales</taxon>
        <taxon>Rosaceae</taxon>
        <taxon>Amygdaloideae</taxon>
        <taxon>Amygdaleae</taxon>
        <taxon>Prunus</taxon>
    </lineage>
</organism>
<evidence type="ECO:0000256" key="3">
    <source>
        <dbReference type="ARBA" id="ARBA00022840"/>
    </source>
</evidence>
<dbReference type="Gene3D" id="1.10.560.10">
    <property type="entry name" value="GroEL-like equatorial domain"/>
    <property type="match status" value="1"/>
</dbReference>
<comment type="similarity">
    <text evidence="1 5">Belongs to the TCP-1 chaperonin family.</text>
</comment>
<dbReference type="PANTHER" id="PTHR11353">
    <property type="entry name" value="CHAPERONIN"/>
    <property type="match status" value="1"/>
</dbReference>
<sequence length="139" mass="15120">MQPYGIQSMLKEGHKHLSGLDEAVVKNIDACKQLSTITRTSLGPNGMNKMVINHLDKLFVTNDAATIVNELEVQHPAAKLLVLAGRAQQEEIGDGANLTISFAGELLQNAEELIRMGLHPSEIISGYNKAITKVIQMIC</sequence>
<proteinExistence type="inferred from homology"/>
<evidence type="ECO:0000256" key="4">
    <source>
        <dbReference type="ARBA" id="ARBA00023186"/>
    </source>
</evidence>
<protein>
    <recommendedName>
        <fullName evidence="8">T-complex protein 1 subunit theta</fullName>
    </recommendedName>
</protein>
<dbReference type="Proteomes" id="UP000507222">
    <property type="component" value="Unassembled WGS sequence"/>
</dbReference>
<dbReference type="InterPro" id="IPR002194">
    <property type="entry name" value="Chaperonin_TCP-1_CS"/>
</dbReference>
<keyword evidence="4 5" id="KW-0143">Chaperone</keyword>
<keyword evidence="2 5" id="KW-0547">Nucleotide-binding</keyword>
<evidence type="ECO:0000313" key="6">
    <source>
        <dbReference type="EMBL" id="CAB4273168.1"/>
    </source>
</evidence>
<dbReference type="InterPro" id="IPR002423">
    <property type="entry name" value="Cpn60/GroEL/TCP-1"/>
</dbReference>
<dbReference type="InterPro" id="IPR027413">
    <property type="entry name" value="GROEL-like_equatorial_sf"/>
</dbReference>
<reference evidence="6 7" key="1">
    <citation type="submission" date="2020-05" db="EMBL/GenBank/DDBJ databases">
        <authorList>
            <person name="Campoy J."/>
            <person name="Schneeberger K."/>
            <person name="Spophaly S."/>
        </authorList>
    </citation>
    <scope>NUCLEOTIDE SEQUENCE [LARGE SCALE GENOMIC DNA]</scope>
    <source>
        <strain evidence="6">PruArmRojPasFocal</strain>
    </source>
</reference>
<dbReference type="InterPro" id="IPR017998">
    <property type="entry name" value="Chaperone_TCP-1"/>
</dbReference>
<dbReference type="PROSITE" id="PS00751">
    <property type="entry name" value="TCP1_2"/>
    <property type="match status" value="1"/>
</dbReference>
<dbReference type="GO" id="GO:0016887">
    <property type="term" value="F:ATP hydrolysis activity"/>
    <property type="evidence" value="ECO:0007669"/>
    <property type="project" value="InterPro"/>
</dbReference>